<comment type="caution">
    <text evidence="3">The sequence shown here is derived from an EMBL/GenBank/DDBJ whole genome shotgun (WGS) entry which is preliminary data.</text>
</comment>
<gene>
    <name evidence="3" type="ORF">N787_04790</name>
</gene>
<dbReference type="GO" id="GO:0008476">
    <property type="term" value="F:protein-tyrosine sulfotransferase activity"/>
    <property type="evidence" value="ECO:0007669"/>
    <property type="project" value="InterPro"/>
</dbReference>
<keyword evidence="2" id="KW-0802">TPR repeat</keyword>
<protein>
    <submittedName>
        <fullName evidence="3">Uncharacterized protein</fullName>
    </submittedName>
</protein>
<dbReference type="SUPFAM" id="SSF48452">
    <property type="entry name" value="TPR-like"/>
    <property type="match status" value="1"/>
</dbReference>
<dbReference type="AlphaFoldDB" id="A0A091ARV4"/>
<dbReference type="EMBL" id="AVCK01000055">
    <property type="protein sequence ID" value="KFN42091.1"/>
    <property type="molecule type" value="Genomic_DNA"/>
</dbReference>
<feature type="repeat" description="TPR" evidence="2">
    <location>
        <begin position="39"/>
        <end position="72"/>
    </location>
</feature>
<dbReference type="eggNOG" id="COG0457">
    <property type="taxonomic scope" value="Bacteria"/>
</dbReference>
<dbReference type="PROSITE" id="PS50005">
    <property type="entry name" value="TPR"/>
    <property type="match status" value="2"/>
</dbReference>
<reference evidence="3 4" key="1">
    <citation type="submission" date="2013-09" db="EMBL/GenBank/DDBJ databases">
        <title>Genome sequencing of Arenimonas metalli.</title>
        <authorList>
            <person name="Chen F."/>
            <person name="Wang G."/>
        </authorList>
    </citation>
    <scope>NUCLEOTIDE SEQUENCE [LARGE SCALE GENOMIC DNA]</scope>
    <source>
        <strain evidence="3 4">CF5-1</strain>
    </source>
</reference>
<evidence type="ECO:0000313" key="4">
    <source>
        <dbReference type="Proteomes" id="UP000029393"/>
    </source>
</evidence>
<proteinExistence type="predicted"/>
<dbReference type="PANTHER" id="PTHR12788">
    <property type="entry name" value="PROTEIN-TYROSINE SULFOTRANSFERASE 2"/>
    <property type="match status" value="1"/>
</dbReference>
<dbReference type="Pfam" id="PF13176">
    <property type="entry name" value="TPR_7"/>
    <property type="match status" value="1"/>
</dbReference>
<evidence type="ECO:0000313" key="3">
    <source>
        <dbReference type="EMBL" id="KFN42091.1"/>
    </source>
</evidence>
<dbReference type="STRING" id="1384056.N787_04790"/>
<dbReference type="InterPro" id="IPR027417">
    <property type="entry name" value="P-loop_NTPase"/>
</dbReference>
<dbReference type="OrthoDB" id="9766687at2"/>
<dbReference type="SUPFAM" id="SSF52540">
    <property type="entry name" value="P-loop containing nucleoside triphosphate hydrolases"/>
    <property type="match status" value="1"/>
</dbReference>
<dbReference type="SMART" id="SM00028">
    <property type="entry name" value="TPR"/>
    <property type="match status" value="5"/>
</dbReference>
<dbReference type="PANTHER" id="PTHR12788:SF10">
    <property type="entry name" value="PROTEIN-TYROSINE SULFOTRANSFERASE"/>
    <property type="match status" value="1"/>
</dbReference>
<dbReference type="Gene3D" id="3.40.50.300">
    <property type="entry name" value="P-loop containing nucleotide triphosphate hydrolases"/>
    <property type="match status" value="1"/>
</dbReference>
<sequence>MTEPTKDLLAQAAALHRQGRRAEAIALLRQALAADPGLADAWYELGYLLRAEGHHEEALQAYGEALARGGRHPEQVHLNRAALLSDQLRRDDEAERELRAALAVAPGYLPAHLNLGNLYEERGDRDQALACYEQVLASPASADKAVEELRLEALARKVNLATPAGLDDPLLARAADAAAGTIGNTNARANLLFALGHAYERLGAHDLAFDAFARGNRSLLRQHGRKYDRTRQSAHIDALIAAFPSAGAGLATGTEGPAPLFVLGMFRSGSTLVEQVLAAHPQVTPGGELDFLPRLAAQRLAPFPASVAGLDDARCRAFAEEYRAELARKFPQAADGRYLTDKRPDNFQLVGLIKRLFPDAKIIHTLRDPMDTGLSVFTQHLNLRVAGYSADLGDIGHYYGQYRRLMAHWKSLHGDDILDFDYDAFVREPRPALEKLLAFLGLDWDDACLQFHTQANTVKTASYWQVRQPLNTKASGRWKPFAAHLAPLRAALGEAGIPAG</sequence>
<keyword evidence="1" id="KW-0808">Transferase</keyword>
<dbReference type="Pfam" id="PF14559">
    <property type="entry name" value="TPR_19"/>
    <property type="match status" value="1"/>
</dbReference>
<dbReference type="RefSeq" id="WP_034214790.1">
    <property type="nucleotide sequence ID" value="NZ_AVCK01000055.1"/>
</dbReference>
<dbReference type="Proteomes" id="UP000029393">
    <property type="component" value="Unassembled WGS sequence"/>
</dbReference>
<dbReference type="InterPro" id="IPR019734">
    <property type="entry name" value="TPR_rpt"/>
</dbReference>
<dbReference type="Pfam" id="PF13469">
    <property type="entry name" value="Sulfotransfer_3"/>
    <property type="match status" value="1"/>
</dbReference>
<dbReference type="PATRIC" id="fig|1384056.3.peg.2480"/>
<dbReference type="InterPro" id="IPR026634">
    <property type="entry name" value="TPST-like"/>
</dbReference>
<dbReference type="Gene3D" id="1.25.40.10">
    <property type="entry name" value="Tetratricopeptide repeat domain"/>
    <property type="match status" value="2"/>
</dbReference>
<dbReference type="InterPro" id="IPR011990">
    <property type="entry name" value="TPR-like_helical_dom_sf"/>
</dbReference>
<organism evidence="3 4">
    <name type="scientific">Arenimonas metalli CF5-1</name>
    <dbReference type="NCBI Taxonomy" id="1384056"/>
    <lineage>
        <taxon>Bacteria</taxon>
        <taxon>Pseudomonadati</taxon>
        <taxon>Pseudomonadota</taxon>
        <taxon>Gammaproteobacteria</taxon>
        <taxon>Lysobacterales</taxon>
        <taxon>Lysobacteraceae</taxon>
        <taxon>Arenimonas</taxon>
    </lineage>
</organism>
<keyword evidence="4" id="KW-1185">Reference proteome</keyword>
<accession>A0A091ARV4</accession>
<evidence type="ECO:0000256" key="2">
    <source>
        <dbReference type="PROSITE-ProRule" id="PRU00339"/>
    </source>
</evidence>
<feature type="repeat" description="TPR" evidence="2">
    <location>
        <begin position="109"/>
        <end position="142"/>
    </location>
</feature>
<evidence type="ECO:0000256" key="1">
    <source>
        <dbReference type="ARBA" id="ARBA00022679"/>
    </source>
</evidence>
<name>A0A091ARV4_9GAMM</name>